<sequence length="294" mass="34113">MASNTFERFDLESSQEWKPYIARFRQYMISQKCDQTLYTAHLITAVSNRVYKLMCTLCHPNKPENTEFEALVEIVANHFGPKGSVVAARYEFRKREQRLDENITGFIHQLQLLAQRCEFDDKLEENLRDQLAAGVASDAIRQSLFMEKNLNFTRAKEIALNMEAAANTCKIGKENTIDNKAKINTSSTKSARRSSSRCWRCGRIHDEEPDDCPYLQFKCNICTEKGHLAKMCPQSASKLTPYNTRKREGYVKKRYHTRFSNYFGSDSDSGSEQSEVQVIVRKKNKKRQLRYVKK</sequence>
<evidence type="ECO:0008006" key="3">
    <source>
        <dbReference type="Google" id="ProtNLM"/>
    </source>
</evidence>
<comment type="caution">
    <text evidence="1">The sequence shown here is derived from an EMBL/GenBank/DDBJ whole genome shotgun (WGS) entry which is preliminary data.</text>
</comment>
<reference evidence="1" key="2">
    <citation type="submission" date="2020-12" db="EMBL/GenBank/DDBJ databases">
        <authorList>
            <person name="Kanost M."/>
        </authorList>
    </citation>
    <scope>NUCLEOTIDE SEQUENCE</scope>
</reference>
<dbReference type="PANTHER" id="PTHR33198">
    <property type="entry name" value="ANK_REP_REGION DOMAIN-CONTAINING PROTEIN-RELATED"/>
    <property type="match status" value="1"/>
</dbReference>
<protein>
    <recommendedName>
        <fullName evidence="3">CCHC-type domain-containing protein</fullName>
    </recommendedName>
</protein>
<evidence type="ECO:0000313" key="2">
    <source>
        <dbReference type="Proteomes" id="UP000791440"/>
    </source>
</evidence>
<name>A0A921Z3W5_MANSE</name>
<evidence type="ECO:0000313" key="1">
    <source>
        <dbReference type="EMBL" id="KAG6449814.1"/>
    </source>
</evidence>
<dbReference type="PANTHER" id="PTHR33198:SF19">
    <property type="entry name" value="CCHC-TYPE DOMAIN-CONTAINING PROTEIN"/>
    <property type="match status" value="1"/>
</dbReference>
<proteinExistence type="predicted"/>
<dbReference type="EMBL" id="JH668379">
    <property type="protein sequence ID" value="KAG6449814.1"/>
    <property type="molecule type" value="Genomic_DNA"/>
</dbReference>
<dbReference type="AlphaFoldDB" id="A0A921Z3W5"/>
<dbReference type="Proteomes" id="UP000791440">
    <property type="component" value="Unassembled WGS sequence"/>
</dbReference>
<organism evidence="1 2">
    <name type="scientific">Manduca sexta</name>
    <name type="common">Tobacco hawkmoth</name>
    <name type="synonym">Tobacco hornworm</name>
    <dbReference type="NCBI Taxonomy" id="7130"/>
    <lineage>
        <taxon>Eukaryota</taxon>
        <taxon>Metazoa</taxon>
        <taxon>Ecdysozoa</taxon>
        <taxon>Arthropoda</taxon>
        <taxon>Hexapoda</taxon>
        <taxon>Insecta</taxon>
        <taxon>Pterygota</taxon>
        <taxon>Neoptera</taxon>
        <taxon>Endopterygota</taxon>
        <taxon>Lepidoptera</taxon>
        <taxon>Glossata</taxon>
        <taxon>Ditrysia</taxon>
        <taxon>Bombycoidea</taxon>
        <taxon>Sphingidae</taxon>
        <taxon>Sphinginae</taxon>
        <taxon>Sphingini</taxon>
        <taxon>Manduca</taxon>
    </lineage>
</organism>
<accession>A0A921Z3W5</accession>
<reference evidence="1" key="1">
    <citation type="journal article" date="2016" name="Insect Biochem. Mol. Biol.">
        <title>Multifaceted biological insights from a draft genome sequence of the tobacco hornworm moth, Manduca sexta.</title>
        <authorList>
            <person name="Kanost M.R."/>
            <person name="Arrese E.L."/>
            <person name="Cao X."/>
            <person name="Chen Y.R."/>
            <person name="Chellapilla S."/>
            <person name="Goldsmith M.R."/>
            <person name="Grosse-Wilde E."/>
            <person name="Heckel D.G."/>
            <person name="Herndon N."/>
            <person name="Jiang H."/>
            <person name="Papanicolaou A."/>
            <person name="Qu J."/>
            <person name="Soulages J.L."/>
            <person name="Vogel H."/>
            <person name="Walters J."/>
            <person name="Waterhouse R.M."/>
            <person name="Ahn S.J."/>
            <person name="Almeida F.C."/>
            <person name="An C."/>
            <person name="Aqrawi P."/>
            <person name="Bretschneider A."/>
            <person name="Bryant W.B."/>
            <person name="Bucks S."/>
            <person name="Chao H."/>
            <person name="Chevignon G."/>
            <person name="Christen J.M."/>
            <person name="Clarke D.F."/>
            <person name="Dittmer N.T."/>
            <person name="Ferguson L.C.F."/>
            <person name="Garavelou S."/>
            <person name="Gordon K.H.J."/>
            <person name="Gunaratna R.T."/>
            <person name="Han Y."/>
            <person name="Hauser F."/>
            <person name="He Y."/>
            <person name="Heidel-Fischer H."/>
            <person name="Hirsh A."/>
            <person name="Hu Y."/>
            <person name="Jiang H."/>
            <person name="Kalra D."/>
            <person name="Klinner C."/>
            <person name="Konig C."/>
            <person name="Kovar C."/>
            <person name="Kroll A.R."/>
            <person name="Kuwar S.S."/>
            <person name="Lee S.L."/>
            <person name="Lehman R."/>
            <person name="Li K."/>
            <person name="Li Z."/>
            <person name="Liang H."/>
            <person name="Lovelace S."/>
            <person name="Lu Z."/>
            <person name="Mansfield J.H."/>
            <person name="McCulloch K.J."/>
            <person name="Mathew T."/>
            <person name="Morton B."/>
            <person name="Muzny D.M."/>
            <person name="Neunemann D."/>
            <person name="Ongeri F."/>
            <person name="Pauchet Y."/>
            <person name="Pu L.L."/>
            <person name="Pyrousis I."/>
            <person name="Rao X.J."/>
            <person name="Redding A."/>
            <person name="Roesel C."/>
            <person name="Sanchez-Gracia A."/>
            <person name="Schaack S."/>
            <person name="Shukla A."/>
            <person name="Tetreau G."/>
            <person name="Wang Y."/>
            <person name="Xiong G.H."/>
            <person name="Traut W."/>
            <person name="Walsh T.K."/>
            <person name="Worley K.C."/>
            <person name="Wu D."/>
            <person name="Wu W."/>
            <person name="Wu Y.Q."/>
            <person name="Zhang X."/>
            <person name="Zou Z."/>
            <person name="Zucker H."/>
            <person name="Briscoe A.D."/>
            <person name="Burmester T."/>
            <person name="Clem R.J."/>
            <person name="Feyereisen R."/>
            <person name="Grimmelikhuijzen C.J.P."/>
            <person name="Hamodrakas S.J."/>
            <person name="Hansson B.S."/>
            <person name="Huguet E."/>
            <person name="Jermiin L.S."/>
            <person name="Lan Q."/>
            <person name="Lehman H.K."/>
            <person name="Lorenzen M."/>
            <person name="Merzendorfer H."/>
            <person name="Michalopoulos I."/>
            <person name="Morton D.B."/>
            <person name="Muthukrishnan S."/>
            <person name="Oakeshott J.G."/>
            <person name="Palmer W."/>
            <person name="Park Y."/>
            <person name="Passarelli A.L."/>
            <person name="Rozas J."/>
            <person name="Schwartz L.M."/>
            <person name="Smith W."/>
            <person name="Southgate A."/>
            <person name="Vilcinskas A."/>
            <person name="Vogt R."/>
            <person name="Wang P."/>
            <person name="Werren J."/>
            <person name="Yu X.Q."/>
            <person name="Zhou J.J."/>
            <person name="Brown S.J."/>
            <person name="Scherer S.E."/>
            <person name="Richards S."/>
            <person name="Blissard G.W."/>
        </authorList>
    </citation>
    <scope>NUCLEOTIDE SEQUENCE</scope>
</reference>
<keyword evidence="2" id="KW-1185">Reference proteome</keyword>
<gene>
    <name evidence="1" type="ORF">O3G_MSEX006267</name>
</gene>